<comment type="caution">
    <text evidence="1">The sequence shown here is derived from an EMBL/GenBank/DDBJ whole genome shotgun (WGS) entry which is preliminary data.</text>
</comment>
<evidence type="ECO:0000313" key="2">
    <source>
        <dbReference type="Proteomes" id="UP001055879"/>
    </source>
</evidence>
<reference evidence="1 2" key="2">
    <citation type="journal article" date="2022" name="Mol. Ecol. Resour.">
        <title>The genomes of chicory, endive, great burdock and yacon provide insights into Asteraceae paleo-polyploidization history and plant inulin production.</title>
        <authorList>
            <person name="Fan W."/>
            <person name="Wang S."/>
            <person name="Wang H."/>
            <person name="Wang A."/>
            <person name="Jiang F."/>
            <person name="Liu H."/>
            <person name="Zhao H."/>
            <person name="Xu D."/>
            <person name="Zhang Y."/>
        </authorList>
    </citation>
    <scope>NUCLEOTIDE SEQUENCE [LARGE SCALE GENOMIC DNA]</scope>
    <source>
        <strain evidence="2">cv. Niubang</strain>
    </source>
</reference>
<gene>
    <name evidence="1" type="ORF">L6452_40701</name>
</gene>
<sequence>MFENEELARIENLKNSQDLSISHVSSKNSHGLLFLKLEIFKYRIRMSLGAKSEEFAHHVERKATVHSSDLRKMNISEAKANLKHLVGQLSIYTKMETQRLKLRKLSCKSNLEVEINVLKEEASQVKDNSVQEELKKVEENRKVLVRKNAELKKKILDLEAKTVKPKQEDSFKKNDEMVKSLESASTKLQKKISVLEKQIAKEREEFEKEGKTFAQKFSDFSRKSFEEKKLLN</sequence>
<proteinExistence type="predicted"/>
<dbReference type="EMBL" id="CM042062">
    <property type="protein sequence ID" value="KAI3669465.1"/>
    <property type="molecule type" value="Genomic_DNA"/>
</dbReference>
<accession>A0ACB8XMV7</accession>
<organism evidence="1 2">
    <name type="scientific">Arctium lappa</name>
    <name type="common">Greater burdock</name>
    <name type="synonym">Lappa major</name>
    <dbReference type="NCBI Taxonomy" id="4217"/>
    <lineage>
        <taxon>Eukaryota</taxon>
        <taxon>Viridiplantae</taxon>
        <taxon>Streptophyta</taxon>
        <taxon>Embryophyta</taxon>
        <taxon>Tracheophyta</taxon>
        <taxon>Spermatophyta</taxon>
        <taxon>Magnoliopsida</taxon>
        <taxon>eudicotyledons</taxon>
        <taxon>Gunneridae</taxon>
        <taxon>Pentapetalae</taxon>
        <taxon>asterids</taxon>
        <taxon>campanulids</taxon>
        <taxon>Asterales</taxon>
        <taxon>Asteraceae</taxon>
        <taxon>Carduoideae</taxon>
        <taxon>Cardueae</taxon>
        <taxon>Arctiinae</taxon>
        <taxon>Arctium</taxon>
    </lineage>
</organism>
<evidence type="ECO:0000313" key="1">
    <source>
        <dbReference type="EMBL" id="KAI3669465.1"/>
    </source>
</evidence>
<protein>
    <submittedName>
        <fullName evidence="1">Uncharacterized protein</fullName>
    </submittedName>
</protein>
<reference evidence="2" key="1">
    <citation type="journal article" date="2022" name="Mol. Ecol. Resour.">
        <title>The genomes of chicory, endive, great burdock and yacon provide insights into Asteraceae palaeo-polyploidization history and plant inulin production.</title>
        <authorList>
            <person name="Fan W."/>
            <person name="Wang S."/>
            <person name="Wang H."/>
            <person name="Wang A."/>
            <person name="Jiang F."/>
            <person name="Liu H."/>
            <person name="Zhao H."/>
            <person name="Xu D."/>
            <person name="Zhang Y."/>
        </authorList>
    </citation>
    <scope>NUCLEOTIDE SEQUENCE [LARGE SCALE GENOMIC DNA]</scope>
    <source>
        <strain evidence="2">cv. Niubang</strain>
    </source>
</reference>
<dbReference type="Proteomes" id="UP001055879">
    <property type="component" value="Linkage Group LG16"/>
</dbReference>
<name>A0ACB8XMV7_ARCLA</name>
<keyword evidence="2" id="KW-1185">Reference proteome</keyword>